<feature type="transmembrane region" description="Helical" evidence="8">
    <location>
        <begin position="163"/>
        <end position="181"/>
    </location>
</feature>
<dbReference type="RefSeq" id="WP_125325008.1">
    <property type="nucleotide sequence ID" value="NZ_CP034328.1"/>
</dbReference>
<feature type="transmembrane region" description="Helical" evidence="8">
    <location>
        <begin position="57"/>
        <end position="75"/>
    </location>
</feature>
<feature type="transmembrane region" description="Helical" evidence="8">
    <location>
        <begin position="223"/>
        <end position="246"/>
    </location>
</feature>
<dbReference type="Proteomes" id="UP000282002">
    <property type="component" value="Chromosome"/>
</dbReference>
<dbReference type="InterPro" id="IPR026420">
    <property type="entry name" value="Exo_VPEID"/>
</dbReference>
<keyword evidence="5 10" id="KW-0378">Hydrolase</keyword>
<dbReference type="InterPro" id="IPR019127">
    <property type="entry name" value="Exosortase"/>
</dbReference>
<dbReference type="Pfam" id="PF09721">
    <property type="entry name" value="Exosortase_EpsH"/>
    <property type="match status" value="1"/>
</dbReference>
<evidence type="ECO:0000256" key="1">
    <source>
        <dbReference type="ARBA" id="ARBA00004651"/>
    </source>
</evidence>
<dbReference type="GO" id="GO:0080120">
    <property type="term" value="P:CAAX-box protein maturation"/>
    <property type="evidence" value="ECO:0007669"/>
    <property type="project" value="UniProtKB-ARBA"/>
</dbReference>
<keyword evidence="3 10" id="KW-0645">Protease</keyword>
<protein>
    <submittedName>
        <fullName evidence="10">Exosortase E/protease, VPEID-CTERM system</fullName>
        <ecNumber evidence="10">3.4.22.-</ecNumber>
    </submittedName>
</protein>
<evidence type="ECO:0000313" key="11">
    <source>
        <dbReference type="Proteomes" id="UP000282002"/>
    </source>
</evidence>
<dbReference type="NCBIfam" id="TIGR04178">
    <property type="entry name" value="exo_archaeo"/>
    <property type="match status" value="1"/>
</dbReference>
<keyword evidence="2" id="KW-1003">Cell membrane</keyword>
<evidence type="ECO:0000256" key="3">
    <source>
        <dbReference type="ARBA" id="ARBA00022670"/>
    </source>
</evidence>
<keyword evidence="11" id="KW-1185">Reference proteome</keyword>
<keyword evidence="4 8" id="KW-0812">Transmembrane</keyword>
<proteinExistence type="predicted"/>
<dbReference type="GO" id="GO:0005886">
    <property type="term" value="C:plasma membrane"/>
    <property type="evidence" value="ECO:0007669"/>
    <property type="project" value="UniProtKB-SubCell"/>
</dbReference>
<dbReference type="AlphaFoldDB" id="A0A3S8U5L1"/>
<dbReference type="NCBIfam" id="TIGR03008">
    <property type="entry name" value="pepcterm_CAAX"/>
    <property type="match status" value="1"/>
</dbReference>
<accession>A0A3S8U5L1</accession>
<feature type="transmembrane region" description="Helical" evidence="8">
    <location>
        <begin position="298"/>
        <end position="318"/>
    </location>
</feature>
<dbReference type="InterPro" id="IPR003675">
    <property type="entry name" value="Rce1/LyrA-like_dom"/>
</dbReference>
<evidence type="ECO:0000256" key="7">
    <source>
        <dbReference type="ARBA" id="ARBA00023136"/>
    </source>
</evidence>
<feature type="domain" description="CAAX prenyl protease 2/Lysostaphin resistance protein A-like" evidence="9">
    <location>
        <begin position="433"/>
        <end position="519"/>
    </location>
</feature>
<evidence type="ECO:0000256" key="5">
    <source>
        <dbReference type="ARBA" id="ARBA00022801"/>
    </source>
</evidence>
<name>A0A3S8U5L1_9RHOB</name>
<feature type="transmembrane region" description="Helical" evidence="8">
    <location>
        <begin position="258"/>
        <end position="286"/>
    </location>
</feature>
<feature type="transmembrane region" description="Helical" evidence="8">
    <location>
        <begin position="394"/>
        <end position="413"/>
    </location>
</feature>
<feature type="transmembrane region" description="Helical" evidence="8">
    <location>
        <begin position="425"/>
        <end position="445"/>
    </location>
</feature>
<dbReference type="GO" id="GO:0006508">
    <property type="term" value="P:proteolysis"/>
    <property type="evidence" value="ECO:0007669"/>
    <property type="project" value="UniProtKB-KW"/>
</dbReference>
<dbReference type="GO" id="GO:0004175">
    <property type="term" value="F:endopeptidase activity"/>
    <property type="evidence" value="ECO:0007669"/>
    <property type="project" value="UniProtKB-ARBA"/>
</dbReference>
<dbReference type="NCBIfam" id="TIGR04162">
    <property type="entry name" value="exo_VPEID"/>
    <property type="match status" value="1"/>
</dbReference>
<feature type="transmembrane region" description="Helical" evidence="8">
    <location>
        <begin position="125"/>
        <end position="143"/>
    </location>
</feature>
<gene>
    <name evidence="10" type="primary">xrtE</name>
    <name evidence="10" type="ORF">EI545_08125</name>
</gene>
<comment type="subcellular location">
    <subcellularLocation>
        <location evidence="1">Cell membrane</location>
        <topology evidence="1">Multi-pass membrane protein</topology>
    </subcellularLocation>
</comment>
<evidence type="ECO:0000313" key="10">
    <source>
        <dbReference type="EMBL" id="AZL58809.1"/>
    </source>
</evidence>
<feature type="transmembrane region" description="Helical" evidence="8">
    <location>
        <begin position="367"/>
        <end position="385"/>
    </location>
</feature>
<dbReference type="EC" id="3.4.22.-" evidence="10"/>
<organism evidence="10 11">
    <name type="scientific">Tabrizicola piscis</name>
    <dbReference type="NCBI Taxonomy" id="2494374"/>
    <lineage>
        <taxon>Bacteria</taxon>
        <taxon>Pseudomonadati</taxon>
        <taxon>Pseudomonadota</taxon>
        <taxon>Alphaproteobacteria</taxon>
        <taxon>Rhodobacterales</taxon>
        <taxon>Paracoccaceae</taxon>
        <taxon>Tabrizicola</taxon>
    </lineage>
</organism>
<evidence type="ECO:0000256" key="2">
    <source>
        <dbReference type="ARBA" id="ARBA00022475"/>
    </source>
</evidence>
<dbReference type="InterPro" id="IPR026392">
    <property type="entry name" value="Exo/Archaeosortase_dom"/>
</dbReference>
<feature type="transmembrane region" description="Helical" evidence="8">
    <location>
        <begin position="12"/>
        <end position="37"/>
    </location>
</feature>
<dbReference type="InterPro" id="IPR014346">
    <property type="entry name" value="Prenyl_protease-related"/>
</dbReference>
<keyword evidence="6 8" id="KW-1133">Transmembrane helix</keyword>
<sequence length="534" mass="58368">MTVDAARISSVWLGRAGILLAIFVLELVAISLAYQFLADIVCEHTDAMGACNFLRGMVLRALVVLGVAALLIRAWPETFAEFLQSTRTHRNSAARAVHFLGVLLMATPLVVFWGQDLSAHFSQAFLPWAAGAVLSIAGGLLWLAPMDAWGRVLWTRRHSTVPILLLAALVPDLVLSIRPIWDWQALTALTFSAVETTLRLFSANVDSEAIEYVIGIDDFYVSIAPQCSGVEGFALVTVFVAIYAFIFRQDVRMKRFLLVMLPIALLMSWILNILRIALLILIGARISPEIAVNGFHSYAGWLMFTCLAFGLMALAQKVTWLHREGTRPVVAQPLRSDIIAAQLLPFALFMVTSTLIAALFLHPGLGMPVNTFVLGFAVLFFLPVFRRFEWQPDAVALASGAVVGIGWVLAAPAADDLLTESLFALPVWALALWAVTRIIGTVVLVPIVEEMFFRGYLLARLDGPQLWRRAGAVVLSSAAFALLHGRWFEAGLAGLVFAAVMLRRGRVSDAIWSHAVANGVVAAVAAWRGDWSLI</sequence>
<dbReference type="KEGG" id="taw:EI545_08125"/>
<reference evidence="10 11" key="1">
    <citation type="submission" date="2018-12" db="EMBL/GenBank/DDBJ databases">
        <title>Complete genome sequencing of Tabrizicola sp. K13M18.</title>
        <authorList>
            <person name="Bae J.-W."/>
        </authorList>
    </citation>
    <scope>NUCLEOTIDE SEQUENCE [LARGE SCALE GENOMIC DNA]</scope>
    <source>
        <strain evidence="10 11">K13M18</strain>
    </source>
</reference>
<feature type="transmembrane region" description="Helical" evidence="8">
    <location>
        <begin position="510"/>
        <end position="527"/>
    </location>
</feature>
<feature type="transmembrane region" description="Helical" evidence="8">
    <location>
        <begin position="339"/>
        <end position="361"/>
    </location>
</feature>
<feature type="transmembrane region" description="Helical" evidence="8">
    <location>
        <begin position="96"/>
        <end position="113"/>
    </location>
</feature>
<dbReference type="OrthoDB" id="8451928at2"/>
<dbReference type="EMBL" id="CP034328">
    <property type="protein sequence ID" value="AZL58809.1"/>
    <property type="molecule type" value="Genomic_DNA"/>
</dbReference>
<evidence type="ECO:0000256" key="6">
    <source>
        <dbReference type="ARBA" id="ARBA00022989"/>
    </source>
</evidence>
<evidence type="ECO:0000256" key="4">
    <source>
        <dbReference type="ARBA" id="ARBA00022692"/>
    </source>
</evidence>
<dbReference type="Pfam" id="PF02517">
    <property type="entry name" value="Rce1-like"/>
    <property type="match status" value="1"/>
</dbReference>
<evidence type="ECO:0000259" key="9">
    <source>
        <dbReference type="Pfam" id="PF02517"/>
    </source>
</evidence>
<keyword evidence="7 8" id="KW-0472">Membrane</keyword>
<evidence type="ECO:0000256" key="8">
    <source>
        <dbReference type="SAM" id="Phobius"/>
    </source>
</evidence>